<dbReference type="STRING" id="47500.AF333_18210"/>
<dbReference type="AlphaFoldDB" id="A0A0M0H4U7"/>
<dbReference type="PATRIC" id="fig|47500.9.peg.5217"/>
<evidence type="ECO:0000313" key="2">
    <source>
        <dbReference type="Proteomes" id="UP000037269"/>
    </source>
</evidence>
<organism evidence="1 2">
    <name type="scientific">Aneurinibacillus migulanus</name>
    <name type="common">Bacillus migulanus</name>
    <dbReference type="NCBI Taxonomy" id="47500"/>
    <lineage>
        <taxon>Bacteria</taxon>
        <taxon>Bacillati</taxon>
        <taxon>Bacillota</taxon>
        <taxon>Bacilli</taxon>
        <taxon>Bacillales</taxon>
        <taxon>Paenibacillaceae</taxon>
        <taxon>Aneurinibacillus group</taxon>
        <taxon>Aneurinibacillus</taxon>
    </lineage>
</organism>
<gene>
    <name evidence="1" type="ORF">AF333_18210</name>
</gene>
<proteinExistence type="predicted"/>
<accession>A0A0M0H4U7</accession>
<evidence type="ECO:0000313" key="1">
    <source>
        <dbReference type="EMBL" id="KON97110.1"/>
    </source>
</evidence>
<comment type="caution">
    <text evidence="1">The sequence shown here is derived from an EMBL/GenBank/DDBJ whole genome shotgun (WGS) entry which is preliminary data.</text>
</comment>
<sequence length="126" mass="15059">MLTRIIRGILYFFTCFQSDTWRAYKTYAKEKGLEHYRIRSNDGSHIIRGIYHIQNVNNVYNRLKQWIDRFKGVASKYLDNNLASFLFVDKRGHESTKKNIKDMLLSSFSFEMNDTFKSIRLSKFIV</sequence>
<protein>
    <submittedName>
        <fullName evidence="1">Uncharacterized protein</fullName>
    </submittedName>
</protein>
<dbReference type="EMBL" id="LGUG01000004">
    <property type="protein sequence ID" value="KON97110.1"/>
    <property type="molecule type" value="Genomic_DNA"/>
</dbReference>
<reference evidence="1 2" key="1">
    <citation type="submission" date="2015-07" db="EMBL/GenBank/DDBJ databases">
        <title>Fjat-14205 dsm 2895.</title>
        <authorList>
            <person name="Liu B."/>
            <person name="Wang J."/>
            <person name="Zhu Y."/>
            <person name="Liu G."/>
            <person name="Chen Q."/>
            <person name="Chen Z."/>
            <person name="Lan J."/>
            <person name="Che J."/>
            <person name="Ge C."/>
            <person name="Shi H."/>
            <person name="Pan Z."/>
            <person name="Liu X."/>
        </authorList>
    </citation>
    <scope>NUCLEOTIDE SEQUENCE [LARGE SCALE GENOMIC DNA]</scope>
    <source>
        <strain evidence="1 2">DSM 2895</strain>
    </source>
</reference>
<name>A0A0M0H4U7_ANEMI</name>
<keyword evidence="2" id="KW-1185">Reference proteome</keyword>
<dbReference type="Proteomes" id="UP000037269">
    <property type="component" value="Unassembled WGS sequence"/>
</dbReference>